<dbReference type="Pfam" id="PF12937">
    <property type="entry name" value="F-box-like"/>
    <property type="match status" value="1"/>
</dbReference>
<evidence type="ECO:0000313" key="3">
    <source>
        <dbReference type="Proteomes" id="UP001567538"/>
    </source>
</evidence>
<dbReference type="Gene3D" id="1.20.1280.50">
    <property type="match status" value="1"/>
</dbReference>
<dbReference type="PANTHER" id="PTHR38926:SF82">
    <property type="entry name" value="F-BOX DOMAIN-CONTAINING PROTEIN"/>
    <property type="match status" value="1"/>
</dbReference>
<dbReference type="EMBL" id="JBEAFC010000002">
    <property type="protein sequence ID" value="KAL1567490.1"/>
    <property type="molecule type" value="Genomic_DNA"/>
</dbReference>
<protein>
    <submittedName>
        <fullName evidence="2">F-box/LRR-repeat protein 9 isoform X1</fullName>
    </submittedName>
</protein>
<dbReference type="InterPro" id="IPR001810">
    <property type="entry name" value="F-box_dom"/>
</dbReference>
<dbReference type="Gene3D" id="3.80.10.10">
    <property type="entry name" value="Ribonuclease Inhibitor"/>
    <property type="match status" value="1"/>
</dbReference>
<feature type="domain" description="F-box" evidence="1">
    <location>
        <begin position="41"/>
        <end position="88"/>
    </location>
</feature>
<dbReference type="PROSITE" id="PS50181">
    <property type="entry name" value="FBOX"/>
    <property type="match status" value="1"/>
</dbReference>
<dbReference type="SUPFAM" id="SSF52047">
    <property type="entry name" value="RNI-like"/>
    <property type="match status" value="1"/>
</dbReference>
<evidence type="ECO:0000313" key="2">
    <source>
        <dbReference type="EMBL" id="KAL1567490.1"/>
    </source>
</evidence>
<dbReference type="Proteomes" id="UP001567538">
    <property type="component" value="Unassembled WGS sequence"/>
</dbReference>
<dbReference type="InterPro" id="IPR036047">
    <property type="entry name" value="F-box-like_dom_sf"/>
</dbReference>
<keyword evidence="3" id="KW-1185">Reference proteome</keyword>
<evidence type="ECO:0000259" key="1">
    <source>
        <dbReference type="PROSITE" id="PS50181"/>
    </source>
</evidence>
<sequence>MEDPKSRIKIKIKFDRIVTWYKKFRFRRLPEQKSPTAAVAPPPWIDLPMDVTADILHRLGAAEMLETAEKVCKTWRSVCRDPSMWRVVDVKNSGSCYDTRRLGSMCRRAVDRSGGDLMDINIEYFGNDELLHYISLRSNKLRRLRLSCCKKLSGKGLSEAAKSFPQLQELHILFMNQIVIEDVEAIGLECSSLRSFTLIKHDAISGVGNGNDYLVAIAKVMPNLVHLRLGFFGSTITNKGYQAILDGCPIVESLFYSSEDLRFGFVYVHNFSYFGAGND</sequence>
<name>A0ABD1IFK8_SALDI</name>
<dbReference type="SUPFAM" id="SSF81383">
    <property type="entry name" value="F-box domain"/>
    <property type="match status" value="1"/>
</dbReference>
<dbReference type="PANTHER" id="PTHR38926">
    <property type="entry name" value="F-BOX DOMAIN CONTAINING PROTEIN, EXPRESSED"/>
    <property type="match status" value="1"/>
</dbReference>
<proteinExistence type="predicted"/>
<dbReference type="InterPro" id="IPR032675">
    <property type="entry name" value="LRR_dom_sf"/>
</dbReference>
<comment type="caution">
    <text evidence="2">The sequence shown here is derived from an EMBL/GenBank/DDBJ whole genome shotgun (WGS) entry which is preliminary data.</text>
</comment>
<dbReference type="CDD" id="cd22164">
    <property type="entry name" value="F-box_AtSKIP19-like"/>
    <property type="match status" value="1"/>
</dbReference>
<organism evidence="2 3">
    <name type="scientific">Salvia divinorum</name>
    <name type="common">Maria pastora</name>
    <name type="synonym">Diviner's sage</name>
    <dbReference type="NCBI Taxonomy" id="28513"/>
    <lineage>
        <taxon>Eukaryota</taxon>
        <taxon>Viridiplantae</taxon>
        <taxon>Streptophyta</taxon>
        <taxon>Embryophyta</taxon>
        <taxon>Tracheophyta</taxon>
        <taxon>Spermatophyta</taxon>
        <taxon>Magnoliopsida</taxon>
        <taxon>eudicotyledons</taxon>
        <taxon>Gunneridae</taxon>
        <taxon>Pentapetalae</taxon>
        <taxon>asterids</taxon>
        <taxon>lamiids</taxon>
        <taxon>Lamiales</taxon>
        <taxon>Lamiaceae</taxon>
        <taxon>Nepetoideae</taxon>
        <taxon>Mentheae</taxon>
        <taxon>Salviinae</taxon>
        <taxon>Salvia</taxon>
        <taxon>Salvia subgen. Calosphace</taxon>
    </lineage>
</organism>
<reference evidence="2 3" key="1">
    <citation type="submission" date="2024-06" db="EMBL/GenBank/DDBJ databases">
        <title>A chromosome level genome sequence of Diviner's sage (Salvia divinorum).</title>
        <authorList>
            <person name="Ford S.A."/>
            <person name="Ro D.-K."/>
            <person name="Ness R.W."/>
            <person name="Phillips M.A."/>
        </authorList>
    </citation>
    <scope>NUCLEOTIDE SEQUENCE [LARGE SCALE GENOMIC DNA]</scope>
    <source>
        <strain evidence="2">SAF-2024a</strain>
        <tissue evidence="2">Leaf</tissue>
    </source>
</reference>
<dbReference type="AlphaFoldDB" id="A0ABD1IFK8"/>
<gene>
    <name evidence="2" type="ORF">AAHA92_02964</name>
</gene>
<accession>A0ABD1IFK8</accession>